<gene>
    <name evidence="1" type="ORF">HRTV-17_gp97</name>
</gene>
<protein>
    <submittedName>
        <fullName evidence="1">Uncharacterized protein</fullName>
    </submittedName>
</protein>
<organism evidence="1 2">
    <name type="scientific">Halorubrum phage HRTV-17</name>
    <dbReference type="NCBI Taxonomy" id="2877997"/>
    <lineage>
        <taxon>Viruses</taxon>
        <taxon>Duplodnaviria</taxon>
        <taxon>Heunggongvirae</taxon>
        <taxon>Uroviricota</taxon>
        <taxon>Caudoviricetes</taxon>
        <taxon>Thumleimavirales</taxon>
        <taxon>Hafunaviridae</taxon>
        <taxon>Haloferacalesvirus</taxon>
        <taxon>Haloferacalesvirus hv8</taxon>
    </lineage>
</organism>
<sequence>MVRCRVPKEQELNPRQLASVCPPELLLPTHPFPIFWMEGNEGMNPMNTAS</sequence>
<accession>A0AAE8XSZ6</accession>
<proteinExistence type="predicted"/>
<evidence type="ECO:0000313" key="1">
    <source>
        <dbReference type="EMBL" id="UBF19296.1"/>
    </source>
</evidence>
<name>A0AAE8XSZ6_9CAUD</name>
<evidence type="ECO:0000313" key="2">
    <source>
        <dbReference type="Proteomes" id="UP000827294"/>
    </source>
</evidence>
<reference evidence="1" key="1">
    <citation type="submission" date="2021-05" db="EMBL/GenBank/DDBJ databases">
        <title>Diversity, taxonomy and evolution of archaeal viruses of the class Caudoviricetes.</title>
        <authorList>
            <person name="Liu Y."/>
            <person name="Demina T.A."/>
            <person name="Roux S."/>
            <person name="Aiewsakun P."/>
            <person name="Kazlauskas D."/>
            <person name="Simmonds P."/>
            <person name="Prangishvili D."/>
            <person name="Oksanen H.M."/>
            <person name="Krupovic M."/>
        </authorList>
    </citation>
    <scope>NUCLEOTIDE SEQUENCE</scope>
    <source>
        <strain evidence="1">HRTV-17/5</strain>
    </source>
</reference>
<dbReference type="EMBL" id="MZ334493">
    <property type="protein sequence ID" value="UBF19296.1"/>
    <property type="molecule type" value="Genomic_DNA"/>
</dbReference>
<dbReference type="Proteomes" id="UP000827294">
    <property type="component" value="Segment"/>
</dbReference>